<evidence type="ECO:0000259" key="5">
    <source>
        <dbReference type="PROSITE" id="PS50043"/>
    </source>
</evidence>
<dbReference type="InterPro" id="IPR036388">
    <property type="entry name" value="WH-like_DNA-bd_sf"/>
</dbReference>
<dbReference type="CDD" id="cd06170">
    <property type="entry name" value="LuxR_C_like"/>
    <property type="match status" value="1"/>
</dbReference>
<feature type="compositionally biased region" description="Pro residues" evidence="4">
    <location>
        <begin position="240"/>
        <end position="255"/>
    </location>
</feature>
<keyword evidence="8" id="KW-1185">Reference proteome</keyword>
<dbReference type="Pfam" id="PF25872">
    <property type="entry name" value="HTH_77"/>
    <property type="match status" value="1"/>
</dbReference>
<dbReference type="Proteomes" id="UP000318380">
    <property type="component" value="Unassembled WGS sequence"/>
</dbReference>
<dbReference type="SMART" id="SM00028">
    <property type="entry name" value="TPR"/>
    <property type="match status" value="3"/>
</dbReference>
<dbReference type="PANTHER" id="PTHR47691:SF3">
    <property type="entry name" value="HTH-TYPE TRANSCRIPTIONAL REGULATOR RV0890C-RELATED"/>
    <property type="match status" value="1"/>
</dbReference>
<evidence type="ECO:0000256" key="1">
    <source>
        <dbReference type="ARBA" id="ARBA00005820"/>
    </source>
</evidence>
<dbReference type="InterPro" id="IPR000792">
    <property type="entry name" value="Tscrpt_reg_LuxR_C"/>
</dbReference>
<dbReference type="InterPro" id="IPR027417">
    <property type="entry name" value="P-loop_NTPase"/>
</dbReference>
<feature type="region of interest" description="Disordered" evidence="4">
    <location>
        <begin position="240"/>
        <end position="262"/>
    </location>
</feature>
<protein>
    <submittedName>
        <fullName evidence="7">Putative ATPase</fullName>
    </submittedName>
</protein>
<dbReference type="InterPro" id="IPR019734">
    <property type="entry name" value="TPR_rpt"/>
</dbReference>
<dbReference type="SUPFAM" id="SSF46894">
    <property type="entry name" value="C-terminal effector domain of the bipartite response regulators"/>
    <property type="match status" value="2"/>
</dbReference>
<dbReference type="InterPro" id="IPR005158">
    <property type="entry name" value="BTAD"/>
</dbReference>
<evidence type="ECO:0000256" key="2">
    <source>
        <dbReference type="ARBA" id="ARBA00023125"/>
    </source>
</evidence>
<organism evidence="7 8">
    <name type="scientific">Kribbella amoyensis</name>
    <dbReference type="NCBI Taxonomy" id="996641"/>
    <lineage>
        <taxon>Bacteria</taxon>
        <taxon>Bacillati</taxon>
        <taxon>Actinomycetota</taxon>
        <taxon>Actinomycetes</taxon>
        <taxon>Propionibacteriales</taxon>
        <taxon>Kribbellaceae</taxon>
        <taxon>Kribbella</taxon>
    </lineage>
</organism>
<reference evidence="7 8" key="1">
    <citation type="submission" date="2019-06" db="EMBL/GenBank/DDBJ databases">
        <title>Sequencing the genomes of 1000 actinobacteria strains.</title>
        <authorList>
            <person name="Klenk H.-P."/>
        </authorList>
    </citation>
    <scope>NUCLEOTIDE SEQUENCE [LARGE SCALE GENOMIC DNA]</scope>
    <source>
        <strain evidence="7 8">DSM 24683</strain>
    </source>
</reference>
<dbReference type="GO" id="GO:0000160">
    <property type="term" value="P:phosphorelay signal transduction system"/>
    <property type="evidence" value="ECO:0007669"/>
    <property type="project" value="InterPro"/>
</dbReference>
<dbReference type="Gene3D" id="1.10.10.10">
    <property type="entry name" value="Winged helix-like DNA-binding domain superfamily/Winged helix DNA-binding domain"/>
    <property type="match status" value="2"/>
</dbReference>
<evidence type="ECO:0000256" key="3">
    <source>
        <dbReference type="PROSITE-ProRule" id="PRU01091"/>
    </source>
</evidence>
<dbReference type="AlphaFoldDB" id="A0A561B0Z2"/>
<dbReference type="GO" id="GO:0006355">
    <property type="term" value="P:regulation of DNA-templated transcription"/>
    <property type="evidence" value="ECO:0007669"/>
    <property type="project" value="InterPro"/>
</dbReference>
<dbReference type="PROSITE" id="PS00622">
    <property type="entry name" value="HTH_LUXR_1"/>
    <property type="match status" value="1"/>
</dbReference>
<comment type="similarity">
    <text evidence="1">Belongs to the AfsR/DnrI/RedD regulatory family.</text>
</comment>
<dbReference type="PROSITE" id="PS50043">
    <property type="entry name" value="HTH_LUXR_2"/>
    <property type="match status" value="1"/>
</dbReference>
<evidence type="ECO:0000313" key="7">
    <source>
        <dbReference type="EMBL" id="TWD72535.1"/>
    </source>
</evidence>
<dbReference type="InterPro" id="IPR016032">
    <property type="entry name" value="Sig_transdc_resp-reg_C-effctor"/>
</dbReference>
<feature type="DNA-binding region" description="OmpR/PhoB-type" evidence="3">
    <location>
        <begin position="1"/>
        <end position="92"/>
    </location>
</feature>
<sequence>MAGPEIRMLGPFEVTLDGRPVALPGRKVRTLLALLALSAGRTVTFDSLARGLWGDDPPYRIRGTLQTYVGRLRRALGNDLIQTDVNGYRLGGPAWVDALDFLAHLDRAAQAEGRVRRDLLDSALLLWRGEPLGDAVAERLDERIRPDLVERYLTAYEQRADLDVEDPAARVSELQALVELYPLRETLWLRLLTALKRLGRPAEALNHYEVLRNQLSETLGASPSAELQDLQRELLVATREPPPGPTLHWTSPPPHAAASSPLPLASTAAEPEILTAPGVRPGVLGLTRFYGREGELSEVEGLLQDNRLVTITGPPGAGKTRLALELADHPDPGEARTALLGEVSEGRGVVGAVAAALGDADALEDTFVSTLGNQELLLVLDNCEHVLGAVSELAARILSECPGVRILATSRAPLGVPGEQLFRLPSLAIESASQLFVDRAGLIGAGAGLAEDDVRLICRRLDGLPLAIELIATWSGVLSLTEILRRLDDLLTAAGPSNDPAAMTSALDWSFRMLPPVAQQLYGRLSVFAGGFDLAAAEAVTQLGDDLLPALSTLIDHSLVVADREPCGGMRYRLLQPVRQYGESVLAADEITETATRDQHVAHFLDVARTRSAGLRGPDRSGHLIRLERESANLLAAANWARTRPNDLDLRLCTALAYFWEQRGRINGARARLEECLGRGTDDQRLRAVALACLGRLAWRQRDYGAARDAYERSLALFEEFGDDLERARGLRNLALVESTTGDTTKAVARCREGLALFRRHDDHRGRGSTLTVLGLAKYEDGDFDGGKEYYAEALRASRSCRSVALGVTARLGLAFAAAVTGDIGLHRAQLEVVVEDLRTSDGLVEDPEWLWAGASLASAEERIPATLRLAGAAEAMSRRGGRMPGVVTTFCETLVEKARASVGERAADRLMRDGATSAADDLMADALARPTPADRPLTRREREVADLTAQGQSNEQIAQALSISRRTVESHLEHIRRKLDLTTRYELIAWANGST</sequence>
<evidence type="ECO:0000256" key="4">
    <source>
        <dbReference type="SAM" id="MobiDB-lite"/>
    </source>
</evidence>
<dbReference type="Pfam" id="PF00486">
    <property type="entry name" value="Trans_reg_C"/>
    <property type="match status" value="1"/>
</dbReference>
<dbReference type="Gene3D" id="3.40.50.300">
    <property type="entry name" value="P-loop containing nucleotide triphosphate hydrolases"/>
    <property type="match status" value="1"/>
</dbReference>
<feature type="domain" description="HTH luxR-type" evidence="5">
    <location>
        <begin position="931"/>
        <end position="996"/>
    </location>
</feature>
<gene>
    <name evidence="7" type="ORF">FB561_7527</name>
</gene>
<dbReference type="PRINTS" id="PR00038">
    <property type="entry name" value="HTHLUXR"/>
</dbReference>
<dbReference type="InterPro" id="IPR001867">
    <property type="entry name" value="OmpR/PhoB-type_DNA-bd"/>
</dbReference>
<feature type="domain" description="OmpR/PhoB-type" evidence="6">
    <location>
        <begin position="1"/>
        <end position="92"/>
    </location>
</feature>
<dbReference type="SUPFAM" id="SSF52540">
    <property type="entry name" value="P-loop containing nucleoside triphosphate hydrolases"/>
    <property type="match status" value="1"/>
</dbReference>
<keyword evidence="2 3" id="KW-0238">DNA-binding</keyword>
<dbReference type="Pfam" id="PF03704">
    <property type="entry name" value="BTAD"/>
    <property type="match status" value="1"/>
</dbReference>
<evidence type="ECO:0000259" key="6">
    <source>
        <dbReference type="PROSITE" id="PS51755"/>
    </source>
</evidence>
<dbReference type="SMART" id="SM00421">
    <property type="entry name" value="HTH_LUXR"/>
    <property type="match status" value="1"/>
</dbReference>
<dbReference type="SMART" id="SM00862">
    <property type="entry name" value="Trans_reg_C"/>
    <property type="match status" value="1"/>
</dbReference>
<dbReference type="EMBL" id="VIVK01000004">
    <property type="protein sequence ID" value="TWD72535.1"/>
    <property type="molecule type" value="Genomic_DNA"/>
</dbReference>
<dbReference type="GO" id="GO:0003677">
    <property type="term" value="F:DNA binding"/>
    <property type="evidence" value="ECO:0007669"/>
    <property type="project" value="UniProtKB-UniRule"/>
</dbReference>
<dbReference type="Gene3D" id="1.25.40.10">
    <property type="entry name" value="Tetratricopeptide repeat domain"/>
    <property type="match status" value="2"/>
</dbReference>
<proteinExistence type="inferred from homology"/>
<dbReference type="SMART" id="SM01043">
    <property type="entry name" value="BTAD"/>
    <property type="match status" value="1"/>
</dbReference>
<comment type="caution">
    <text evidence="7">The sequence shown here is derived from an EMBL/GenBank/DDBJ whole genome shotgun (WGS) entry which is preliminary data.</text>
</comment>
<dbReference type="InterPro" id="IPR058852">
    <property type="entry name" value="HTH_77"/>
</dbReference>
<accession>A0A561B0Z2</accession>
<dbReference type="OrthoDB" id="3755432at2"/>
<dbReference type="PRINTS" id="PR00364">
    <property type="entry name" value="DISEASERSIST"/>
</dbReference>
<dbReference type="SUPFAM" id="SSF48452">
    <property type="entry name" value="TPR-like"/>
    <property type="match status" value="2"/>
</dbReference>
<dbReference type="InterPro" id="IPR011990">
    <property type="entry name" value="TPR-like_helical_dom_sf"/>
</dbReference>
<dbReference type="Pfam" id="PF00196">
    <property type="entry name" value="GerE"/>
    <property type="match status" value="1"/>
</dbReference>
<evidence type="ECO:0000313" key="8">
    <source>
        <dbReference type="Proteomes" id="UP000318380"/>
    </source>
</evidence>
<dbReference type="PANTHER" id="PTHR47691">
    <property type="entry name" value="REGULATOR-RELATED"/>
    <property type="match status" value="1"/>
</dbReference>
<dbReference type="CDD" id="cd15831">
    <property type="entry name" value="BTAD"/>
    <property type="match status" value="1"/>
</dbReference>
<dbReference type="PROSITE" id="PS51755">
    <property type="entry name" value="OMPR_PHOB"/>
    <property type="match status" value="1"/>
</dbReference>
<name>A0A561B0Z2_9ACTN</name>